<dbReference type="RefSeq" id="WP_203194422.1">
    <property type="nucleotide sequence ID" value="NZ_CP063362.1"/>
</dbReference>
<dbReference type="GO" id="GO:0016787">
    <property type="term" value="F:hydrolase activity"/>
    <property type="evidence" value="ECO:0007669"/>
    <property type="project" value="UniProtKB-KW"/>
</dbReference>
<dbReference type="SUPFAM" id="SSF55811">
    <property type="entry name" value="Nudix"/>
    <property type="match status" value="1"/>
</dbReference>
<dbReference type="KEGG" id="xdi:EZH22_03645"/>
<keyword evidence="1" id="KW-0378">Hydrolase</keyword>
<proteinExistence type="predicted"/>
<evidence type="ECO:0000313" key="1">
    <source>
        <dbReference type="EMBL" id="QRG07506.1"/>
    </source>
</evidence>
<dbReference type="Proteomes" id="UP000596427">
    <property type="component" value="Chromosome"/>
</dbReference>
<accession>A0A974PQC2</accession>
<protein>
    <submittedName>
        <fullName evidence="1">NUDIX hydrolase</fullName>
    </submittedName>
</protein>
<name>A0A974PQC2_9HYPH</name>
<gene>
    <name evidence="1" type="ORF">EZH22_03645</name>
</gene>
<evidence type="ECO:0000313" key="2">
    <source>
        <dbReference type="Proteomes" id="UP000596427"/>
    </source>
</evidence>
<dbReference type="EMBL" id="CP063362">
    <property type="protein sequence ID" value="QRG07506.1"/>
    <property type="molecule type" value="Genomic_DNA"/>
</dbReference>
<keyword evidence="2" id="KW-1185">Reference proteome</keyword>
<reference evidence="1 2" key="1">
    <citation type="submission" date="2020-10" db="EMBL/GenBank/DDBJ databases">
        <title>Degradation of 1,4-Dioxane by Xanthobacter sp. YN2, via a Novel Group-2 Soluble Di-Iron Monooxygenase.</title>
        <authorList>
            <person name="Ma F."/>
            <person name="Wang Y."/>
            <person name="Yang J."/>
            <person name="Guo H."/>
            <person name="Su D."/>
            <person name="Yu L."/>
        </authorList>
    </citation>
    <scope>NUCLEOTIDE SEQUENCE [LARGE SCALE GENOMIC DNA]</scope>
    <source>
        <strain evidence="1 2">YN2</strain>
    </source>
</reference>
<organism evidence="1 2">
    <name type="scientific">Xanthobacter dioxanivorans</name>
    <dbReference type="NCBI Taxonomy" id="2528964"/>
    <lineage>
        <taxon>Bacteria</taxon>
        <taxon>Pseudomonadati</taxon>
        <taxon>Pseudomonadota</taxon>
        <taxon>Alphaproteobacteria</taxon>
        <taxon>Hyphomicrobiales</taxon>
        <taxon>Xanthobacteraceae</taxon>
        <taxon>Xanthobacter</taxon>
    </lineage>
</organism>
<sequence>MTDGGWGVGWGISWPVDRRIAPVHHLDLVFEPGGWPEMAPRRAEIEAHFARRAAGNPHLWNGPVLLLRDYAFHGGSLSGRFRQTDFAAFTFWRDTGWRDQGLVNAFALAAIEGSDGGFVLGVMGPHTASAGRTYFPGGTPDPSDITPDGRVDLHASMLRELLEETGLSPADIARDAGFTGIFEGPRVALPGRLVFDAPADALAARIRAFLAREERPELADVAVVQSEADITGQMAPFAVDYMRARWAGRDAAAP</sequence>
<dbReference type="InterPro" id="IPR015797">
    <property type="entry name" value="NUDIX_hydrolase-like_dom_sf"/>
</dbReference>
<dbReference type="AlphaFoldDB" id="A0A974PQC2"/>
<dbReference type="Gene3D" id="3.90.79.10">
    <property type="entry name" value="Nucleoside Triphosphate Pyrophosphohydrolase"/>
    <property type="match status" value="1"/>
</dbReference>